<dbReference type="STRING" id="264951.A0A443HXH6"/>
<dbReference type="RefSeq" id="XP_028486168.1">
    <property type="nucleotide sequence ID" value="XM_028628986.1"/>
</dbReference>
<evidence type="ECO:0000313" key="3">
    <source>
        <dbReference type="Proteomes" id="UP000283841"/>
    </source>
</evidence>
<dbReference type="AlphaFoldDB" id="A0A443HXH6"/>
<dbReference type="GeneID" id="39598263"/>
<name>A0A443HXH6_BYSSP</name>
<dbReference type="PANTHER" id="PTHR42354">
    <property type="entry name" value="C2H2-TYPE DOMAIN-CONTAINING PROTEIN"/>
    <property type="match status" value="1"/>
</dbReference>
<feature type="compositionally biased region" description="Basic residues" evidence="1">
    <location>
        <begin position="46"/>
        <end position="63"/>
    </location>
</feature>
<protein>
    <submittedName>
        <fullName evidence="2">Uncharacterized protein</fullName>
    </submittedName>
</protein>
<dbReference type="PANTHER" id="PTHR42354:SF1">
    <property type="entry name" value="C2H2-TYPE DOMAIN-CONTAINING PROTEIN"/>
    <property type="match status" value="1"/>
</dbReference>
<sequence>MACTCLAIKREKEKIDTSKMPNPSVSSIVGSIVSAFDSGMDVFRRLQTRKQGPRPRRTSRKSTRDHDDEDELHLLRSLQAGSCEIMTEYDRSTRRFGQRFERGDELAQASLTHTLLALNAGLMRIISSCLCTPPNGGTGSSRCDKLARQSLLSLSQTSAAEAVSSLQALRERLTLFASSGDPRARISQKAVHGRTRKDELARRPRNQQATRRVKQQTRKETSVISAARTKNSNFHASQQRRKTETSKAKSVASEPVQGAWVRSKNHSSIYMATITSTKHHQQTANLKLRNKHASGKQIDGPDYSKYARLDMSVGVTLRASEQECR</sequence>
<evidence type="ECO:0000313" key="2">
    <source>
        <dbReference type="EMBL" id="RWQ96523.1"/>
    </source>
</evidence>
<organism evidence="2 3">
    <name type="scientific">Byssochlamys spectabilis</name>
    <name type="common">Paecilomyces variotii</name>
    <dbReference type="NCBI Taxonomy" id="264951"/>
    <lineage>
        <taxon>Eukaryota</taxon>
        <taxon>Fungi</taxon>
        <taxon>Dikarya</taxon>
        <taxon>Ascomycota</taxon>
        <taxon>Pezizomycotina</taxon>
        <taxon>Eurotiomycetes</taxon>
        <taxon>Eurotiomycetidae</taxon>
        <taxon>Eurotiales</taxon>
        <taxon>Thermoascaceae</taxon>
        <taxon>Paecilomyces</taxon>
    </lineage>
</organism>
<dbReference type="VEuPathDB" id="FungiDB:C8Q69DRAFT_444256"/>
<dbReference type="EMBL" id="RCNU01000004">
    <property type="protein sequence ID" value="RWQ96523.1"/>
    <property type="molecule type" value="Genomic_DNA"/>
</dbReference>
<accession>A0A443HXH6</accession>
<comment type="caution">
    <text evidence="2">The sequence shown here is derived from an EMBL/GenBank/DDBJ whole genome shotgun (WGS) entry which is preliminary data.</text>
</comment>
<feature type="compositionally biased region" description="Polar residues" evidence="1">
    <location>
        <begin position="222"/>
        <end position="237"/>
    </location>
</feature>
<evidence type="ECO:0000256" key="1">
    <source>
        <dbReference type="SAM" id="MobiDB-lite"/>
    </source>
</evidence>
<feature type="region of interest" description="Disordered" evidence="1">
    <location>
        <begin position="45"/>
        <end position="70"/>
    </location>
</feature>
<keyword evidence="3" id="KW-1185">Reference proteome</keyword>
<gene>
    <name evidence="2" type="ORF">C8Q69DRAFT_444256</name>
</gene>
<dbReference type="Proteomes" id="UP000283841">
    <property type="component" value="Unassembled WGS sequence"/>
</dbReference>
<proteinExistence type="predicted"/>
<feature type="region of interest" description="Disordered" evidence="1">
    <location>
        <begin position="181"/>
        <end position="257"/>
    </location>
</feature>
<reference evidence="2 3" key="1">
    <citation type="journal article" date="2018" name="Front. Microbiol.">
        <title>Genomic and genetic insights into a cosmopolitan fungus, Paecilomyces variotii (Eurotiales).</title>
        <authorList>
            <person name="Urquhart A.S."/>
            <person name="Mondo S.J."/>
            <person name="Makela M.R."/>
            <person name="Hane J.K."/>
            <person name="Wiebenga A."/>
            <person name="He G."/>
            <person name="Mihaltcheva S."/>
            <person name="Pangilinan J."/>
            <person name="Lipzen A."/>
            <person name="Barry K."/>
            <person name="de Vries R.P."/>
            <person name="Grigoriev I.V."/>
            <person name="Idnurm A."/>
        </authorList>
    </citation>
    <scope>NUCLEOTIDE SEQUENCE [LARGE SCALE GENOMIC DNA]</scope>
    <source>
        <strain evidence="2 3">CBS 101075</strain>
    </source>
</reference>